<protein>
    <submittedName>
        <fullName evidence="1">Uncharacterized protein</fullName>
    </submittedName>
</protein>
<comment type="caution">
    <text evidence="1">The sequence shown here is derived from an EMBL/GenBank/DDBJ whole genome shotgun (WGS) entry which is preliminary data.</text>
</comment>
<name>A0A2S4VT80_9BASI</name>
<evidence type="ECO:0000313" key="1">
    <source>
        <dbReference type="EMBL" id="POW12728.1"/>
    </source>
</evidence>
<proteinExistence type="predicted"/>
<sequence>HNIHKYLPEMSMVSHVEICEELTKDGRPTRVIKIIEISNKQSVQLADSKPSVELLHVPRHHEITGTNHFDRLPDELLVRIMDFAAMRNDTSAEIIMDPYEAGWRDEEEVIQDAVGFGSSMGVFRLVCWRFFQLATPLFFKRLVICDSSWDIHRPMDMIPRLTRLLSTTMATSRRGQAVRRRTRHADGPLYGHHVRQLIIYNRTIPPGLMCRLFETIHSLLPNLIALGGLSLSLMPRLLTPTIHFPRLVSITGIDLAGSSELWTAQEGHGYPAMDSTTIPRLMAGPNQFISQEIFHGILNHHPHISYLSCRGLQIDETGANRLLALLRVNQLSIGLVNPSSPLPRHFTGLKTLHIGLNSVIDLQLIRLLPGVAPHLQQLHIDAGCKLEDKSTDVSKSWSISQLLRTLPRLTHLTFIAQHNLPNRHGSLEWAGSNEVLRISPQVQSLSLRMDSFTTSDFFDSLEKDSLALRRLNIWHRPTLSLNPASESWSIISFESPKKILKLGHAVRTMTKAGLEWPTIENQQRDLWLKLKALSRLDLFGEHEDEDSSDDL</sequence>
<dbReference type="EMBL" id="PKSL01000029">
    <property type="protein sequence ID" value="POW12728.1"/>
    <property type="molecule type" value="Genomic_DNA"/>
</dbReference>
<dbReference type="VEuPathDB" id="FungiDB:PSHT_16381"/>
<dbReference type="InterPro" id="IPR032675">
    <property type="entry name" value="LRR_dom_sf"/>
</dbReference>
<dbReference type="AlphaFoldDB" id="A0A2S4VT80"/>
<organism evidence="1 2">
    <name type="scientific">Puccinia striiformis</name>
    <dbReference type="NCBI Taxonomy" id="27350"/>
    <lineage>
        <taxon>Eukaryota</taxon>
        <taxon>Fungi</taxon>
        <taxon>Dikarya</taxon>
        <taxon>Basidiomycota</taxon>
        <taxon>Pucciniomycotina</taxon>
        <taxon>Pucciniomycetes</taxon>
        <taxon>Pucciniales</taxon>
        <taxon>Pucciniaceae</taxon>
        <taxon>Puccinia</taxon>
    </lineage>
</organism>
<reference evidence="1" key="1">
    <citation type="submission" date="2017-12" db="EMBL/GenBank/DDBJ databases">
        <title>Gene loss provides genomic basis for host adaptation in cereal stripe rust fungi.</title>
        <authorList>
            <person name="Xia C."/>
        </authorList>
    </citation>
    <scope>NUCLEOTIDE SEQUENCE [LARGE SCALE GENOMIC DNA]</scope>
    <source>
        <strain evidence="1">93-210</strain>
    </source>
</reference>
<gene>
    <name evidence="1" type="ORF">PSTT_04373</name>
</gene>
<dbReference type="SUPFAM" id="SSF52047">
    <property type="entry name" value="RNI-like"/>
    <property type="match status" value="1"/>
</dbReference>
<dbReference type="VEuPathDB" id="FungiDB:PSTT_04373"/>
<feature type="non-terminal residue" evidence="1">
    <location>
        <position position="1"/>
    </location>
</feature>
<evidence type="ECO:0000313" key="2">
    <source>
        <dbReference type="Proteomes" id="UP000239156"/>
    </source>
</evidence>
<dbReference type="Proteomes" id="UP000239156">
    <property type="component" value="Unassembled WGS sequence"/>
</dbReference>
<keyword evidence="2" id="KW-1185">Reference proteome</keyword>
<dbReference type="Gene3D" id="3.80.10.10">
    <property type="entry name" value="Ribonuclease Inhibitor"/>
    <property type="match status" value="1"/>
</dbReference>
<accession>A0A2S4VT80</accession>